<dbReference type="Gene3D" id="3.30.390.130">
    <property type="match status" value="1"/>
</dbReference>
<keyword evidence="8" id="KW-1185">Reference proteome</keyword>
<evidence type="ECO:0000313" key="7">
    <source>
        <dbReference type="EMBL" id="GAA4648780.1"/>
    </source>
</evidence>
<dbReference type="PANTHER" id="PTHR12622">
    <property type="entry name" value="DELTEX-RELATED"/>
    <property type="match status" value="1"/>
</dbReference>
<dbReference type="RefSeq" id="WP_345194500.1">
    <property type="nucleotide sequence ID" value="NZ_BAABFL010000104.1"/>
</dbReference>
<comment type="caution">
    <text evidence="7">The sequence shown here is derived from an EMBL/GenBank/DDBJ whole genome shotgun (WGS) entry which is preliminary data.</text>
</comment>
<dbReference type="EMBL" id="BAABFL010000104">
    <property type="protein sequence ID" value="GAA4648780.1"/>
    <property type="molecule type" value="Genomic_DNA"/>
</dbReference>
<accession>A0ABP8UY60</accession>
<reference evidence="8" key="1">
    <citation type="journal article" date="2019" name="Int. J. Syst. Evol. Microbiol.">
        <title>The Global Catalogue of Microorganisms (GCM) 10K type strain sequencing project: providing services to taxonomists for standard genome sequencing and annotation.</title>
        <authorList>
            <consortium name="The Broad Institute Genomics Platform"/>
            <consortium name="The Broad Institute Genome Sequencing Center for Infectious Disease"/>
            <person name="Wu L."/>
            <person name="Ma J."/>
        </authorList>
    </citation>
    <scope>NUCLEOTIDE SEQUENCE [LARGE SCALE GENOMIC DNA]</scope>
    <source>
        <strain evidence="8">JCM 17805</strain>
    </source>
</reference>
<proteinExistence type="predicted"/>
<sequence length="82" mass="9552">MFQIAFMEKRTFAVGDSRQLGTQNVVVWNDIHHKTSLDEYNQYGYPDPGYLQRVKEELEAFNIEVPALDPSDFQLLRTVDNT</sequence>
<comment type="catalytic activity">
    <reaction evidence="1">
        <text>S-ubiquitinyl-[E2 ubiquitin-conjugating enzyme]-L-cysteine + [acceptor protein]-L-lysine = [E2 ubiquitin-conjugating enzyme]-L-cysteine + N(6)-ubiquitinyl-[acceptor protein]-L-lysine.</text>
        <dbReference type="EC" id="2.3.2.27"/>
    </reaction>
</comment>
<protein>
    <recommendedName>
        <fullName evidence="3">RING-type E3 ubiquitin transferase</fullName>
        <ecNumber evidence="3">2.3.2.27</ecNumber>
    </recommendedName>
</protein>
<keyword evidence="4" id="KW-0808">Transferase</keyword>
<dbReference type="InterPro" id="IPR039399">
    <property type="entry name" value="Deltex_C_sf"/>
</dbReference>
<evidence type="ECO:0000313" key="8">
    <source>
        <dbReference type="Proteomes" id="UP001500604"/>
    </source>
</evidence>
<evidence type="ECO:0000256" key="5">
    <source>
        <dbReference type="ARBA" id="ARBA00022723"/>
    </source>
</evidence>
<evidence type="ECO:0000259" key="6">
    <source>
        <dbReference type="Pfam" id="PF18102"/>
    </source>
</evidence>
<gene>
    <name evidence="7" type="ORF">GCM10023116_10530</name>
</gene>
<evidence type="ECO:0000256" key="4">
    <source>
        <dbReference type="ARBA" id="ARBA00022679"/>
    </source>
</evidence>
<dbReference type="Pfam" id="PF18102">
    <property type="entry name" value="DTC"/>
    <property type="match status" value="1"/>
</dbReference>
<dbReference type="InterPro" id="IPR039396">
    <property type="entry name" value="Deltex_C"/>
</dbReference>
<dbReference type="EC" id="2.3.2.27" evidence="3"/>
<comment type="pathway">
    <text evidence="2">Protein modification; protein ubiquitination.</text>
</comment>
<evidence type="ECO:0000256" key="2">
    <source>
        <dbReference type="ARBA" id="ARBA00004906"/>
    </source>
</evidence>
<name>A0ABP8UY60_9GAMM</name>
<dbReference type="InterPro" id="IPR039398">
    <property type="entry name" value="Deltex_fam"/>
</dbReference>
<organism evidence="7 8">
    <name type="scientific">Kistimonas scapharcae</name>
    <dbReference type="NCBI Taxonomy" id="1036133"/>
    <lineage>
        <taxon>Bacteria</taxon>
        <taxon>Pseudomonadati</taxon>
        <taxon>Pseudomonadota</taxon>
        <taxon>Gammaproteobacteria</taxon>
        <taxon>Oceanospirillales</taxon>
        <taxon>Endozoicomonadaceae</taxon>
        <taxon>Kistimonas</taxon>
    </lineage>
</organism>
<dbReference type="Proteomes" id="UP001500604">
    <property type="component" value="Unassembled WGS sequence"/>
</dbReference>
<keyword evidence="5" id="KW-0479">Metal-binding</keyword>
<evidence type="ECO:0000256" key="1">
    <source>
        <dbReference type="ARBA" id="ARBA00000900"/>
    </source>
</evidence>
<feature type="domain" description="Deltex C-terminal" evidence="6">
    <location>
        <begin position="2"/>
        <end position="60"/>
    </location>
</feature>
<evidence type="ECO:0000256" key="3">
    <source>
        <dbReference type="ARBA" id="ARBA00012483"/>
    </source>
</evidence>